<proteinExistence type="predicted"/>
<dbReference type="InterPro" id="IPR008271">
    <property type="entry name" value="Ser/Thr_kinase_AS"/>
</dbReference>
<dbReference type="SMART" id="SM00220">
    <property type="entry name" value="S_TKc"/>
    <property type="match status" value="1"/>
</dbReference>
<feature type="compositionally biased region" description="Basic residues" evidence="4">
    <location>
        <begin position="658"/>
        <end position="674"/>
    </location>
</feature>
<feature type="compositionally biased region" description="Low complexity" evidence="4">
    <location>
        <begin position="717"/>
        <end position="730"/>
    </location>
</feature>
<evidence type="ECO:0000256" key="1">
    <source>
        <dbReference type="ARBA" id="ARBA00022741"/>
    </source>
</evidence>
<dbReference type="GeneID" id="98172949"/>
<feature type="domain" description="Protein kinase" evidence="5">
    <location>
        <begin position="237"/>
        <end position="541"/>
    </location>
</feature>
<dbReference type="InterPro" id="IPR000719">
    <property type="entry name" value="Prot_kinase_dom"/>
</dbReference>
<feature type="binding site" evidence="3">
    <location>
        <position position="266"/>
    </location>
    <ligand>
        <name>ATP</name>
        <dbReference type="ChEBI" id="CHEBI:30616"/>
    </ligand>
</feature>
<accession>A0ABQ0G2Q3</accession>
<feature type="region of interest" description="Disordered" evidence="4">
    <location>
        <begin position="47"/>
        <end position="97"/>
    </location>
</feature>
<keyword evidence="2 3" id="KW-0067">ATP-binding</keyword>
<dbReference type="EMBL" id="BAAFSV010000001">
    <property type="protein sequence ID" value="GAB1311994.1"/>
    <property type="molecule type" value="Genomic_DNA"/>
</dbReference>
<dbReference type="Gene3D" id="1.10.510.10">
    <property type="entry name" value="Transferase(Phosphotransferase) domain 1"/>
    <property type="match status" value="1"/>
</dbReference>
<dbReference type="Proteomes" id="UP001628179">
    <property type="component" value="Unassembled WGS sequence"/>
</dbReference>
<evidence type="ECO:0000313" key="7">
    <source>
        <dbReference type="Proteomes" id="UP001628179"/>
    </source>
</evidence>
<feature type="compositionally biased region" description="Basic residues" evidence="4">
    <location>
        <begin position="785"/>
        <end position="794"/>
    </location>
</feature>
<feature type="compositionally biased region" description="Basic and acidic residues" evidence="4">
    <location>
        <begin position="911"/>
        <end position="921"/>
    </location>
</feature>
<dbReference type="PANTHER" id="PTHR24345:SF43">
    <property type="entry name" value="INACTIVE SERINE_THREONINE-PROTEIN KINASE PLK5"/>
    <property type="match status" value="1"/>
</dbReference>
<keyword evidence="7" id="KW-1185">Reference proteome</keyword>
<feature type="compositionally biased region" description="Polar residues" evidence="4">
    <location>
        <begin position="816"/>
        <end position="831"/>
    </location>
</feature>
<organism evidence="6 7">
    <name type="scientific">Madurella fahalii</name>
    <dbReference type="NCBI Taxonomy" id="1157608"/>
    <lineage>
        <taxon>Eukaryota</taxon>
        <taxon>Fungi</taxon>
        <taxon>Dikarya</taxon>
        <taxon>Ascomycota</taxon>
        <taxon>Pezizomycotina</taxon>
        <taxon>Sordariomycetes</taxon>
        <taxon>Sordariomycetidae</taxon>
        <taxon>Sordariales</taxon>
        <taxon>Sordariales incertae sedis</taxon>
        <taxon>Madurella</taxon>
    </lineage>
</organism>
<feature type="compositionally biased region" description="Basic and acidic residues" evidence="4">
    <location>
        <begin position="758"/>
        <end position="776"/>
    </location>
</feature>
<dbReference type="InterPro" id="IPR011009">
    <property type="entry name" value="Kinase-like_dom_sf"/>
</dbReference>
<keyword evidence="1 3" id="KW-0547">Nucleotide-binding</keyword>
<dbReference type="PROSITE" id="PS50011">
    <property type="entry name" value="PROTEIN_KINASE_DOM"/>
    <property type="match status" value="1"/>
</dbReference>
<name>A0ABQ0G2Q3_9PEZI</name>
<gene>
    <name evidence="6" type="ORF">MFIFM68171_02204</name>
</gene>
<feature type="region of interest" description="Disordered" evidence="4">
    <location>
        <begin position="709"/>
        <end position="834"/>
    </location>
</feature>
<feature type="compositionally biased region" description="Basic residues" evidence="4">
    <location>
        <begin position="895"/>
        <end position="910"/>
    </location>
</feature>
<feature type="region of interest" description="Disordered" evidence="4">
    <location>
        <begin position="641"/>
        <end position="693"/>
    </location>
</feature>
<dbReference type="Pfam" id="PF00069">
    <property type="entry name" value="Pkinase"/>
    <property type="match status" value="1"/>
</dbReference>
<dbReference type="SUPFAM" id="SSF56112">
    <property type="entry name" value="Protein kinase-like (PK-like)"/>
    <property type="match status" value="1"/>
</dbReference>
<evidence type="ECO:0000256" key="4">
    <source>
        <dbReference type="SAM" id="MobiDB-lite"/>
    </source>
</evidence>
<sequence length="921" mass="103245">MDHDHDRNNRNNNYDDDDNVIAYIYPAVGTLGYDKAAHSIKMNRASPLYRTPRRRRPQVVEAPQPGPPDIFARHEREPTVEEEEDEEEGLRAGQGSDAELHLPRLPGVSAYYFALTFDTNYCLIVRDLGSKGGITVIYDDMERGRWRSFDWIVGGSNFLQKVNSIIVKVSKFLQFRLVVPRHDVGSKSYRDKADRFPAGTTDAEQLLDFDCVGPLSRVDTAGPSEAETPASGPGNPVTVYKKLGAGGFGVVYHVWNVSTGEQYALKKPKEDSGHEAQWEREIVILERINHKHIVSILNSCSASSSWLHLEYMPEGSISDHLRAGCPFSEHECKRILVQASDALAYLHSQDPQIVHRDVKPSNILILHRRPGDLFIKFADFGISCEGDALKTICGTYVYLAPEVYKAAAVSAGKERSPAALYTALVDVWSLGVVLARLLYGLPKLKKDQCMGVEWCERIREKVEGTLQQGPVGGRQRRQDPLFTSPPELATAPTSSIDSTALAALLDQIPSDSERRATAYHCPSSSCSSTVEPPEDEDHEYEIKCYQALIDDGGRPLFHSDLLPQIEANPDAYTDLLRPWARQQHPADAKEPWLALSRQWNRWKEFRTWQLRGRRRRPAFEEYLDAERRDFLMCGGLPKHADGLNTKGSYSGDPSGCCRTRRGRTSRRQKRAKTRKGYEGKYRAAKTAAEQQQSRVDWVLSEIDKIEAEQKVAAPDENGGSSTNGSNSAGSRKTRHTDETSGSLEDVVEPRLRKRRRTKNVEETVKMVKTDETEKMPAGKSDSSSHTRRSKRRRPSTAADENEEEDVPEPRSKRSKVASTSDDPSSSILQRQASDREALVVLAVTITSKNTPSHCRRSRRIATPYGTVAVTPDPRGERLKSLRPRVDGKVVTVPRASRRQHRGARRSRGRPPRVDAAARRIS</sequence>
<dbReference type="PROSITE" id="PS00108">
    <property type="entry name" value="PROTEIN_KINASE_ST"/>
    <property type="match status" value="1"/>
</dbReference>
<dbReference type="RefSeq" id="XP_070913727.1">
    <property type="nucleotide sequence ID" value="XM_071057626.1"/>
</dbReference>
<protein>
    <recommendedName>
        <fullName evidence="5">Protein kinase domain-containing protein</fullName>
    </recommendedName>
</protein>
<reference evidence="6 7" key="1">
    <citation type="submission" date="2024-09" db="EMBL/GenBank/DDBJ databases">
        <title>Itraconazole resistance in Madurella fahalii resulting from another homologue of gene encoding cytochrome P450 14-alpha sterol demethylase (CYP51).</title>
        <authorList>
            <person name="Yoshioka I."/>
            <person name="Fahal A.H."/>
            <person name="Kaneko S."/>
            <person name="Yaguchi T."/>
        </authorList>
    </citation>
    <scope>NUCLEOTIDE SEQUENCE [LARGE SCALE GENOMIC DNA]</scope>
    <source>
        <strain evidence="6 7">IFM 68171</strain>
    </source>
</reference>
<evidence type="ECO:0000313" key="6">
    <source>
        <dbReference type="EMBL" id="GAB1311994.1"/>
    </source>
</evidence>
<dbReference type="InterPro" id="IPR017441">
    <property type="entry name" value="Protein_kinase_ATP_BS"/>
</dbReference>
<dbReference type="PROSITE" id="PS00107">
    <property type="entry name" value="PROTEIN_KINASE_ATP"/>
    <property type="match status" value="1"/>
</dbReference>
<dbReference type="PANTHER" id="PTHR24345">
    <property type="entry name" value="SERINE/THREONINE-PROTEIN KINASE PLK"/>
    <property type="match status" value="1"/>
</dbReference>
<evidence type="ECO:0000256" key="3">
    <source>
        <dbReference type="PROSITE-ProRule" id="PRU10141"/>
    </source>
</evidence>
<evidence type="ECO:0000259" key="5">
    <source>
        <dbReference type="PROSITE" id="PS50011"/>
    </source>
</evidence>
<feature type="region of interest" description="Disordered" evidence="4">
    <location>
        <begin position="892"/>
        <end position="921"/>
    </location>
</feature>
<comment type="caution">
    <text evidence="6">The sequence shown here is derived from an EMBL/GenBank/DDBJ whole genome shotgun (WGS) entry which is preliminary data.</text>
</comment>
<evidence type="ECO:0000256" key="2">
    <source>
        <dbReference type="ARBA" id="ARBA00022840"/>
    </source>
</evidence>